<dbReference type="Gene3D" id="3.40.720.10">
    <property type="entry name" value="Alkaline Phosphatase, subunit A"/>
    <property type="match status" value="1"/>
</dbReference>
<evidence type="ECO:0000259" key="3">
    <source>
        <dbReference type="Pfam" id="PF00884"/>
    </source>
</evidence>
<dbReference type="EMBL" id="RBZM01000008">
    <property type="protein sequence ID" value="RKP50158.1"/>
    <property type="molecule type" value="Genomic_DNA"/>
</dbReference>
<dbReference type="GO" id="GO:0004065">
    <property type="term" value="F:arylsulfatase activity"/>
    <property type="evidence" value="ECO:0007669"/>
    <property type="project" value="TreeGrafter"/>
</dbReference>
<dbReference type="PANTHER" id="PTHR42693">
    <property type="entry name" value="ARYLSULFATASE FAMILY MEMBER"/>
    <property type="match status" value="1"/>
</dbReference>
<evidence type="ECO:0000313" key="4">
    <source>
        <dbReference type="EMBL" id="RKP50158.1"/>
    </source>
</evidence>
<dbReference type="OrthoDB" id="9762324at2"/>
<name>A0A494XHZ1_9BACL</name>
<dbReference type="InterPro" id="IPR050738">
    <property type="entry name" value="Sulfatase"/>
</dbReference>
<dbReference type="InterPro" id="IPR017850">
    <property type="entry name" value="Alkaline_phosphatase_core_sf"/>
</dbReference>
<evidence type="ECO:0000256" key="2">
    <source>
        <dbReference type="ARBA" id="ARBA00022801"/>
    </source>
</evidence>
<dbReference type="PANTHER" id="PTHR42693:SF53">
    <property type="entry name" value="ENDO-4-O-SULFATASE"/>
    <property type="match status" value="1"/>
</dbReference>
<dbReference type="Pfam" id="PF00884">
    <property type="entry name" value="Sulfatase"/>
    <property type="match status" value="1"/>
</dbReference>
<organism evidence="4 5">
    <name type="scientific">Cohnella endophytica</name>
    <dbReference type="NCBI Taxonomy" id="2419778"/>
    <lineage>
        <taxon>Bacteria</taxon>
        <taxon>Bacillati</taxon>
        <taxon>Bacillota</taxon>
        <taxon>Bacilli</taxon>
        <taxon>Bacillales</taxon>
        <taxon>Paenibacillaceae</taxon>
        <taxon>Cohnella</taxon>
    </lineage>
</organism>
<dbReference type="AlphaFoldDB" id="A0A494XHZ1"/>
<evidence type="ECO:0000256" key="1">
    <source>
        <dbReference type="ARBA" id="ARBA00008779"/>
    </source>
</evidence>
<evidence type="ECO:0000313" key="5">
    <source>
        <dbReference type="Proteomes" id="UP000282076"/>
    </source>
</evidence>
<comment type="caution">
    <text evidence="4">The sequence shown here is derived from an EMBL/GenBank/DDBJ whole genome shotgun (WGS) entry which is preliminary data.</text>
</comment>
<dbReference type="SUPFAM" id="SSF53649">
    <property type="entry name" value="Alkaline phosphatase-like"/>
    <property type="match status" value="1"/>
</dbReference>
<comment type="similarity">
    <text evidence="1">Belongs to the sulfatase family.</text>
</comment>
<dbReference type="Proteomes" id="UP000282076">
    <property type="component" value="Unassembled WGS sequence"/>
</dbReference>
<proteinExistence type="inferred from homology"/>
<gene>
    <name evidence="4" type="ORF">D7Z26_19090</name>
</gene>
<sequence length="595" mass="68293">MSRRLDKPNFLVFLVDEERYPPVYENSEMKQWRKQNLVTQELLRAHGLEFHRHYIGSSACCPSRATLLTGQYPSLHGVTQTTGIAKEAFDSDMFWLNRNTVPTMGNYFREAGYQTYYKGKWHASDEDIIVPGTHKSVPSYNPLTGVPDEDKEALYRNADRLESFGFSGWIGPEPHGKNPRNSASSAAIGLSGRDEVYASEVVALIESLDRQQCHEQNVQPWLLVASFVNPHDIVLYGDITARIPAFKFEVDPMPDVAPPPTLYESLATKPRCQASYRDVYPQALQPITDQPFYRKLYYQLQKNADRQMYKVFEALTRSSFYDDTIVVFTSDHGDLLGAHNHLFQKFYCAYEEFLHVPFVIHNRRLFPQYDSLHSPTSHMDLVPTMLGLANIDLEEVQRGLQRRFSEVHPFVGRDLAPYILGHNQATLADEPIYFMTDDDVTRGQRQISPLGKAYSSVVQPNHIETVIATLYRNGARESWKLSRYFDNVQFWSDPGVKDVTVQQIGGAAGEPYSHCVASVKTQPIQDEYELYNLTEDPCETRNYAHSAWATEDIRRIQHWMASLLEEQRNQKRLSPKWGNRLIGSLRDRNEKTTTS</sequence>
<feature type="domain" description="Sulfatase N-terminal" evidence="3">
    <location>
        <begin position="8"/>
        <end position="391"/>
    </location>
</feature>
<protein>
    <submittedName>
        <fullName evidence="4">DUF229 domain-containing protein</fullName>
    </submittedName>
</protein>
<dbReference type="InterPro" id="IPR000917">
    <property type="entry name" value="Sulfatase_N"/>
</dbReference>
<dbReference type="RefSeq" id="WP_120978840.1">
    <property type="nucleotide sequence ID" value="NZ_RBZM01000008.1"/>
</dbReference>
<keyword evidence="5" id="KW-1185">Reference proteome</keyword>
<reference evidence="4 5" key="1">
    <citation type="submission" date="2018-10" db="EMBL/GenBank/DDBJ databases">
        <title>Cohnella sp. M2MS4P-1, whole genome shotgun sequence.</title>
        <authorList>
            <person name="Tuo L."/>
        </authorList>
    </citation>
    <scope>NUCLEOTIDE SEQUENCE [LARGE SCALE GENOMIC DNA]</scope>
    <source>
        <strain evidence="4 5">M2MS4P-1</strain>
    </source>
</reference>
<dbReference type="CDD" id="cd16035">
    <property type="entry name" value="sulfatase_like"/>
    <property type="match status" value="1"/>
</dbReference>
<accession>A0A494XHZ1</accession>
<keyword evidence="2" id="KW-0378">Hydrolase</keyword>